<dbReference type="EMBL" id="CZPT02001351">
    <property type="protein sequence ID" value="SCU70062.1"/>
    <property type="molecule type" value="Genomic_DNA"/>
</dbReference>
<dbReference type="InterPro" id="IPR036322">
    <property type="entry name" value="WD40_repeat_dom_sf"/>
</dbReference>
<dbReference type="Pfam" id="PF21032">
    <property type="entry name" value="PROPPIN"/>
    <property type="match status" value="1"/>
</dbReference>
<dbReference type="InterPro" id="IPR001680">
    <property type="entry name" value="WD40_rpt"/>
</dbReference>
<accession>A0A1G4ICJ2</accession>
<dbReference type="PANTHER" id="PTHR11227">
    <property type="entry name" value="WD-REPEAT PROTEIN INTERACTING WITH PHOSPHOINOSIDES WIPI -RELATED"/>
    <property type="match status" value="1"/>
</dbReference>
<name>A0A1G4ICJ2_TRYEQ</name>
<comment type="caution">
    <text evidence="4">The sequence shown here is derived from an EMBL/GenBank/DDBJ whole genome shotgun (WGS) entry which is preliminary data.</text>
</comment>
<evidence type="ECO:0000313" key="5">
    <source>
        <dbReference type="Proteomes" id="UP000195570"/>
    </source>
</evidence>
<reference evidence="4" key="1">
    <citation type="submission" date="2016-09" db="EMBL/GenBank/DDBJ databases">
        <authorList>
            <person name="Hebert L."/>
            <person name="Moumen B."/>
        </authorList>
    </citation>
    <scope>NUCLEOTIDE SEQUENCE [LARGE SCALE GENOMIC DNA]</scope>
    <source>
        <strain evidence="4">OVI</strain>
    </source>
</reference>
<gene>
    <name evidence="4" type="ORF">TEOVI_000163100</name>
</gene>
<evidence type="ECO:0000313" key="4">
    <source>
        <dbReference type="EMBL" id="SCU70062.1"/>
    </source>
</evidence>
<dbReference type="VEuPathDB" id="TriTrypDB:TEOVI_000163100"/>
<dbReference type="SUPFAM" id="SSF50978">
    <property type="entry name" value="WD40 repeat-like"/>
    <property type="match status" value="1"/>
</dbReference>
<organism evidence="4 5">
    <name type="scientific">Trypanosoma equiperdum</name>
    <dbReference type="NCBI Taxonomy" id="5694"/>
    <lineage>
        <taxon>Eukaryota</taxon>
        <taxon>Discoba</taxon>
        <taxon>Euglenozoa</taxon>
        <taxon>Kinetoplastea</taxon>
        <taxon>Metakinetoplastina</taxon>
        <taxon>Trypanosomatida</taxon>
        <taxon>Trypanosomatidae</taxon>
        <taxon>Trypanosoma</taxon>
    </lineage>
</organism>
<evidence type="ECO:0000256" key="2">
    <source>
        <dbReference type="ARBA" id="ARBA00022737"/>
    </source>
</evidence>
<keyword evidence="5" id="KW-1185">Reference proteome</keyword>
<dbReference type="RefSeq" id="XP_067080938.1">
    <property type="nucleotide sequence ID" value="XM_067224837.1"/>
</dbReference>
<dbReference type="GO" id="GO:0005737">
    <property type="term" value="C:cytoplasm"/>
    <property type="evidence" value="ECO:0007669"/>
    <property type="project" value="UniProtKB-ARBA"/>
</dbReference>
<dbReference type="InterPro" id="IPR048720">
    <property type="entry name" value="PROPPIN"/>
</dbReference>
<sequence length="450" mass="47631">MSDVCALASSAGGAFLLLGCRDGLRGYHLDVGKSPRKLIPAAGEASTVQSCRKVDGIPGVVAVLGETPLIAFVLSCGGVTGSWRSDNMGEGRGGEEGRVMTTPRALQLYDVCADEVIATASFEAAVVGVRMNSELLVVILEDCVHVMDLATLQHLAKLSTTKPRNPSGLVQLSEPTMDPRGEPVTYLAYPQSDNGLGDVWVAQVCGKRLGGKVEPNTEPHGGRSPSVERVAIVQAHRGPIVCLAMTRDGSRLATASSRGTTVKVFEIPSARLLFVFRRGVTKARIHSLAFDSTGRSNGRQLAALSSRGTLHVFRCGSADCDELSEQPACPAASADGGAELRSFAQATVTQNSGRGNSSNSFSTTGGCIKHCGLQSCFFSGDGQFVWVVVPQFFGSWCSGVELPDDIEGSMGCGGGVAREDRRVRDGLYWVLQLYAIRTRGCELVKRYLLG</sequence>
<keyword evidence="2" id="KW-0677">Repeat</keyword>
<keyword evidence="1" id="KW-0853">WD repeat</keyword>
<dbReference type="Gene3D" id="2.130.10.10">
    <property type="entry name" value="YVTN repeat-like/Quinoprotein amine dehydrogenase"/>
    <property type="match status" value="1"/>
</dbReference>
<dbReference type="SMART" id="SM00320">
    <property type="entry name" value="WD40"/>
    <property type="match status" value="2"/>
</dbReference>
<dbReference type="Proteomes" id="UP000195570">
    <property type="component" value="Unassembled WGS sequence"/>
</dbReference>
<protein>
    <submittedName>
        <fullName evidence="4">WD domain, G-beta repeat, putative</fullName>
    </submittedName>
</protein>
<proteinExistence type="inferred from homology"/>
<dbReference type="GeneID" id="92375571"/>
<dbReference type="AlphaFoldDB" id="A0A1G4ICJ2"/>
<evidence type="ECO:0000256" key="1">
    <source>
        <dbReference type="ARBA" id="ARBA00022574"/>
    </source>
</evidence>
<comment type="similarity">
    <text evidence="3">Belongs to the WD repeat PROPPIN family.</text>
</comment>
<dbReference type="InterPro" id="IPR015943">
    <property type="entry name" value="WD40/YVTN_repeat-like_dom_sf"/>
</dbReference>
<evidence type="ECO:0000256" key="3">
    <source>
        <dbReference type="ARBA" id="ARBA00025740"/>
    </source>
</evidence>